<dbReference type="RefSeq" id="WP_309767695.1">
    <property type="nucleotide sequence ID" value="NZ_JARWAI010000004.1"/>
</dbReference>
<organism evidence="1 2">
    <name type="scientific">Vreelandella gomseomensis</name>
    <dbReference type="NCBI Taxonomy" id="370766"/>
    <lineage>
        <taxon>Bacteria</taxon>
        <taxon>Pseudomonadati</taxon>
        <taxon>Pseudomonadota</taxon>
        <taxon>Gammaproteobacteria</taxon>
        <taxon>Oceanospirillales</taxon>
        <taxon>Halomonadaceae</taxon>
        <taxon>Vreelandella</taxon>
    </lineage>
</organism>
<name>A0ABU1GAY4_9GAMM</name>
<proteinExistence type="predicted"/>
<keyword evidence="2" id="KW-1185">Reference proteome</keyword>
<evidence type="ECO:0000313" key="2">
    <source>
        <dbReference type="Proteomes" id="UP001269267"/>
    </source>
</evidence>
<evidence type="ECO:0000313" key="1">
    <source>
        <dbReference type="EMBL" id="MDR5874648.1"/>
    </source>
</evidence>
<dbReference type="Proteomes" id="UP001269267">
    <property type="component" value="Unassembled WGS sequence"/>
</dbReference>
<accession>A0ABU1GAY4</accession>
<reference evidence="1 2" key="1">
    <citation type="submission" date="2023-04" db="EMBL/GenBank/DDBJ databases">
        <title>A long-awaited taxogenomic arrangement of the family Halomonadaceae.</title>
        <authorList>
            <person name="De La Haba R."/>
            <person name="Chuvochina M."/>
            <person name="Wittouck S."/>
            <person name="Arahal D.R."/>
            <person name="Sanchez-Porro C."/>
            <person name="Hugenholtz P."/>
            <person name="Ventosa A."/>
        </authorList>
    </citation>
    <scope>NUCLEOTIDE SEQUENCE [LARGE SCALE GENOMIC DNA]</scope>
    <source>
        <strain evidence="1 2">DSM 18042</strain>
    </source>
</reference>
<dbReference type="EMBL" id="JARWAI010000004">
    <property type="protein sequence ID" value="MDR5874648.1"/>
    <property type="molecule type" value="Genomic_DNA"/>
</dbReference>
<protein>
    <submittedName>
        <fullName evidence="1">Uncharacterized protein</fullName>
    </submittedName>
</protein>
<sequence>MNIFEDDEIVATGYDGKEIRVAYKDVKNLQECIGVHTIDKGATSMAGPRKEFIKIETIDGNILEIPRALENDTEILNFLFRGKRS</sequence>
<gene>
    <name evidence="1" type="ORF">QC815_06885</name>
</gene>
<comment type="caution">
    <text evidence="1">The sequence shown here is derived from an EMBL/GenBank/DDBJ whole genome shotgun (WGS) entry which is preliminary data.</text>
</comment>